<keyword evidence="2" id="KW-1185">Reference proteome</keyword>
<dbReference type="PANTHER" id="PTHR41677">
    <property type="entry name" value="YALI0B19030P"/>
    <property type="match status" value="1"/>
</dbReference>
<organism evidence="1 2">
    <name type="scientific">Trichoglossum hirsutum</name>
    <dbReference type="NCBI Taxonomy" id="265104"/>
    <lineage>
        <taxon>Eukaryota</taxon>
        <taxon>Fungi</taxon>
        <taxon>Dikarya</taxon>
        <taxon>Ascomycota</taxon>
        <taxon>Pezizomycotina</taxon>
        <taxon>Geoglossomycetes</taxon>
        <taxon>Geoglossales</taxon>
        <taxon>Geoglossaceae</taxon>
        <taxon>Trichoglossum</taxon>
    </lineage>
</organism>
<gene>
    <name evidence="1" type="ORF">GP486_007162</name>
</gene>
<dbReference type="AlphaFoldDB" id="A0A9P8L525"/>
<proteinExistence type="predicted"/>
<dbReference type="Proteomes" id="UP000750711">
    <property type="component" value="Unassembled WGS sequence"/>
</dbReference>
<evidence type="ECO:0000313" key="1">
    <source>
        <dbReference type="EMBL" id="KAH0551621.1"/>
    </source>
</evidence>
<dbReference type="PANTHER" id="PTHR41677:SF1">
    <property type="entry name" value="FE2OG DIOXYGENASE DOMAIN-CONTAINING PROTEIN"/>
    <property type="match status" value="1"/>
</dbReference>
<dbReference type="EMBL" id="JAGHQM010001875">
    <property type="protein sequence ID" value="KAH0551621.1"/>
    <property type="molecule type" value="Genomic_DNA"/>
</dbReference>
<reference evidence="1" key="1">
    <citation type="submission" date="2021-03" db="EMBL/GenBank/DDBJ databases">
        <title>Comparative genomics and phylogenomic investigation of the class Geoglossomycetes provide insights into ecological specialization and systematics.</title>
        <authorList>
            <person name="Melie T."/>
            <person name="Pirro S."/>
            <person name="Miller A.N."/>
            <person name="Quandt A."/>
        </authorList>
    </citation>
    <scope>NUCLEOTIDE SEQUENCE</scope>
    <source>
        <strain evidence="1">CAQ_001_2017</strain>
    </source>
</reference>
<sequence length="118" mass="13662">MVTSFRPRSAFVRDDTVLTTVRPISDLSELYYQFSEYRFEILKERLCSMLECLREGRSAGKKAKARPIKDFIEEQIDFLERTNQELVEEDNVVVGHVGEGNEAATRRQINGVKKMTTQ</sequence>
<comment type="caution">
    <text evidence="1">The sequence shown here is derived from an EMBL/GenBank/DDBJ whole genome shotgun (WGS) entry which is preliminary data.</text>
</comment>
<evidence type="ECO:0000313" key="2">
    <source>
        <dbReference type="Proteomes" id="UP000750711"/>
    </source>
</evidence>
<name>A0A9P8L525_9PEZI</name>
<protein>
    <submittedName>
        <fullName evidence="1">Uncharacterized protein</fullName>
    </submittedName>
</protein>
<accession>A0A9P8L525</accession>